<dbReference type="InterPro" id="IPR036563">
    <property type="entry name" value="MoaE_sf"/>
</dbReference>
<accession>A0A6B1FAR3</accession>
<dbReference type="GO" id="GO:0006777">
    <property type="term" value="P:Mo-molybdopterin cofactor biosynthetic process"/>
    <property type="evidence" value="ECO:0007669"/>
    <property type="project" value="InterPro"/>
</dbReference>
<feature type="compositionally biased region" description="Polar residues" evidence="1">
    <location>
        <begin position="140"/>
        <end position="153"/>
    </location>
</feature>
<feature type="region of interest" description="Disordered" evidence="1">
    <location>
        <begin position="133"/>
        <end position="173"/>
    </location>
</feature>
<organism evidence="2">
    <name type="scientific">Synechococcus sp. SB0676_bin_10</name>
    <dbReference type="NCBI Taxonomy" id="2604869"/>
    <lineage>
        <taxon>Bacteria</taxon>
        <taxon>Bacillati</taxon>
        <taxon>Cyanobacteriota</taxon>
        <taxon>Cyanophyceae</taxon>
        <taxon>Synechococcales</taxon>
        <taxon>Synechococcaceae</taxon>
        <taxon>Synechococcus</taxon>
    </lineage>
</organism>
<dbReference type="EMBL" id="VYDO01000249">
    <property type="protein sequence ID" value="MYG38856.1"/>
    <property type="molecule type" value="Genomic_DNA"/>
</dbReference>
<dbReference type="CDD" id="cd00756">
    <property type="entry name" value="MoaE"/>
    <property type="match status" value="1"/>
</dbReference>
<dbReference type="InterPro" id="IPR003448">
    <property type="entry name" value="Mopterin_biosynth_MoaE"/>
</dbReference>
<name>A0A6B1FAR3_9SYNE</name>
<dbReference type="Gene3D" id="3.90.1170.40">
    <property type="entry name" value="Molybdopterin biosynthesis MoaE subunit"/>
    <property type="match status" value="1"/>
</dbReference>
<reference evidence="2" key="1">
    <citation type="submission" date="2019-09" db="EMBL/GenBank/DDBJ databases">
        <title>Characterisation of the sponge microbiome using genome-centric metagenomics.</title>
        <authorList>
            <person name="Engelberts J.P."/>
            <person name="Robbins S.J."/>
            <person name="De Goeij J.M."/>
            <person name="Aranda M."/>
            <person name="Bell S.C."/>
            <person name="Webster N.S."/>
        </authorList>
    </citation>
    <scope>NUCLEOTIDE SEQUENCE</scope>
    <source>
        <strain evidence="2">SB0676_bin_10</strain>
    </source>
</reference>
<evidence type="ECO:0000256" key="1">
    <source>
        <dbReference type="SAM" id="MobiDB-lite"/>
    </source>
</evidence>
<protein>
    <submittedName>
        <fullName evidence="2">Molybdenum cofactor biosynthesis protein MoaE</fullName>
    </submittedName>
</protein>
<dbReference type="PANTHER" id="PTHR23404">
    <property type="entry name" value="MOLYBDOPTERIN SYNTHASE RELATED"/>
    <property type="match status" value="1"/>
</dbReference>
<evidence type="ECO:0000313" key="2">
    <source>
        <dbReference type="EMBL" id="MYG38856.1"/>
    </source>
</evidence>
<dbReference type="Pfam" id="PF02391">
    <property type="entry name" value="MoaE"/>
    <property type="match status" value="1"/>
</dbReference>
<sequence>MNIAVRLLERPFDPLAALSGWGRKDAAQAQFIGRVRGAGVDGAALRGLWLEHYPGMTETMLEAICREELERHGAGAALVWHRVGTVAVGDPIVLVATAGDGRGQALASCQAILESLKHHAPFWKKELGHAGERWVPGNTPYGSRQPRMQNNPDDSYAPAPRLNGSHPLGSAGQ</sequence>
<proteinExistence type="predicted"/>
<comment type="caution">
    <text evidence="2">The sequence shown here is derived from an EMBL/GenBank/DDBJ whole genome shotgun (WGS) entry which is preliminary data.</text>
</comment>
<dbReference type="AlphaFoldDB" id="A0A6B1FAR3"/>
<gene>
    <name evidence="2" type="ORF">F4162_07830</name>
</gene>
<dbReference type="SUPFAM" id="SSF54690">
    <property type="entry name" value="Molybdopterin synthase subunit MoaE"/>
    <property type="match status" value="1"/>
</dbReference>